<dbReference type="AlphaFoldDB" id="A0A917ELV8"/>
<proteinExistence type="predicted"/>
<reference evidence="1" key="2">
    <citation type="submission" date="2020-09" db="EMBL/GenBank/DDBJ databases">
        <authorList>
            <person name="Sun Q."/>
            <person name="Zhou Y."/>
        </authorList>
    </citation>
    <scope>NUCLEOTIDE SEQUENCE</scope>
    <source>
        <strain evidence="1">CGMCC 1.12698</strain>
    </source>
</reference>
<organism evidence="1 2">
    <name type="scientific">Priestia taiwanensis</name>
    <dbReference type="NCBI Taxonomy" id="1347902"/>
    <lineage>
        <taxon>Bacteria</taxon>
        <taxon>Bacillati</taxon>
        <taxon>Bacillota</taxon>
        <taxon>Bacilli</taxon>
        <taxon>Bacillales</taxon>
        <taxon>Bacillaceae</taxon>
        <taxon>Priestia</taxon>
    </lineage>
</organism>
<name>A0A917ELV8_9BACI</name>
<comment type="caution">
    <text evidence="1">The sequence shown here is derived from an EMBL/GenBank/DDBJ whole genome shotgun (WGS) entry which is preliminary data.</text>
</comment>
<accession>A0A917ELV8</accession>
<evidence type="ECO:0000313" key="1">
    <source>
        <dbReference type="EMBL" id="GGE53730.1"/>
    </source>
</evidence>
<dbReference type="Proteomes" id="UP000605259">
    <property type="component" value="Unassembled WGS sequence"/>
</dbReference>
<gene>
    <name evidence="1" type="ORF">GCM10007140_00060</name>
</gene>
<reference evidence="1" key="1">
    <citation type="journal article" date="2014" name="Int. J. Syst. Evol. Microbiol.">
        <title>Complete genome sequence of Corynebacterium casei LMG S-19264T (=DSM 44701T), isolated from a smear-ripened cheese.</title>
        <authorList>
            <consortium name="US DOE Joint Genome Institute (JGI-PGF)"/>
            <person name="Walter F."/>
            <person name="Albersmeier A."/>
            <person name="Kalinowski J."/>
            <person name="Ruckert C."/>
        </authorList>
    </citation>
    <scope>NUCLEOTIDE SEQUENCE</scope>
    <source>
        <strain evidence="1">CGMCC 1.12698</strain>
    </source>
</reference>
<sequence length="202" mass="24680">MPIIKNIDLFNPHDREKNRKFYLETRCMSLLYRRLLPTLKTEEYRGVFINCLSSIDEIDDPYDDLYLMFDHLTIFIERDMNEYSCLSTNIEKKTYMLDAIQEGMEKAADQLKWDKEILYKVYQQVVDFNYVNEYIYTKKSSPNRKYVCSIICEHDVSHIDVYIQVKKRYGKKVIGKEKIYRTRYTDEEYLFFSFWKSRMDKR</sequence>
<dbReference type="RefSeq" id="WP_188386424.1">
    <property type="nucleotide sequence ID" value="NZ_BMFK01000001.1"/>
</dbReference>
<keyword evidence="2" id="KW-1185">Reference proteome</keyword>
<protein>
    <submittedName>
        <fullName evidence="1">Uncharacterized protein</fullName>
    </submittedName>
</protein>
<evidence type="ECO:0000313" key="2">
    <source>
        <dbReference type="Proteomes" id="UP000605259"/>
    </source>
</evidence>
<dbReference type="EMBL" id="BMFK01000001">
    <property type="protein sequence ID" value="GGE53730.1"/>
    <property type="molecule type" value="Genomic_DNA"/>
</dbReference>